<dbReference type="AlphaFoldDB" id="A0AAN7MXY5"/>
<comment type="caution">
    <text evidence="1">The sequence shown here is derived from an EMBL/GenBank/DDBJ whole genome shotgun (WGS) entry which is preliminary data.</text>
</comment>
<proteinExistence type="predicted"/>
<gene>
    <name evidence="1" type="ORF">QYF61_004646</name>
</gene>
<accession>A0AAN7MXY5</accession>
<dbReference type="EMBL" id="JAUNZN010000011">
    <property type="protein sequence ID" value="KAK4814016.1"/>
    <property type="molecule type" value="Genomic_DNA"/>
</dbReference>
<sequence length="226" mass="25444">MLESVSKLVEKATADALVLVVVLRWAHGRAAVQGLFTLHLISSIRCFRDYQERPRGETCWKSSCCTRLWPRSLVVLQECHPVGPVHTPCPEAVDRAPLGARQGREFTVEHKDQALLWHGREVRLLQEKDLCQSITSHKRAPRWDSSTVNSAMGLCMPLLQSPVRFEYKLGEERLESSPAERDLGVLVGSRLNRSQQRALAAERANPILGRIKHGITSRSREGIIPM</sequence>
<dbReference type="Proteomes" id="UP001333110">
    <property type="component" value="Unassembled WGS sequence"/>
</dbReference>
<evidence type="ECO:0000313" key="1">
    <source>
        <dbReference type="EMBL" id="KAK4814016.1"/>
    </source>
</evidence>
<protein>
    <submittedName>
        <fullName evidence="1">Uncharacterized protein</fullName>
    </submittedName>
</protein>
<evidence type="ECO:0000313" key="2">
    <source>
        <dbReference type="Proteomes" id="UP001333110"/>
    </source>
</evidence>
<name>A0AAN7MXY5_MYCAM</name>
<reference evidence="1 2" key="1">
    <citation type="journal article" date="2023" name="J. Hered.">
        <title>Chromosome-level genome of the wood stork (Mycteria americana) provides insight into avian chromosome evolution.</title>
        <authorList>
            <person name="Flamio R. Jr."/>
            <person name="Ramstad K.M."/>
        </authorList>
    </citation>
    <scope>NUCLEOTIDE SEQUENCE [LARGE SCALE GENOMIC DNA]</scope>
    <source>
        <strain evidence="1">JAX WOST 10</strain>
    </source>
</reference>
<organism evidence="1 2">
    <name type="scientific">Mycteria americana</name>
    <name type="common">Wood stork</name>
    <dbReference type="NCBI Taxonomy" id="33587"/>
    <lineage>
        <taxon>Eukaryota</taxon>
        <taxon>Metazoa</taxon>
        <taxon>Chordata</taxon>
        <taxon>Craniata</taxon>
        <taxon>Vertebrata</taxon>
        <taxon>Euteleostomi</taxon>
        <taxon>Archelosauria</taxon>
        <taxon>Archosauria</taxon>
        <taxon>Dinosauria</taxon>
        <taxon>Saurischia</taxon>
        <taxon>Theropoda</taxon>
        <taxon>Coelurosauria</taxon>
        <taxon>Aves</taxon>
        <taxon>Neognathae</taxon>
        <taxon>Neoaves</taxon>
        <taxon>Aequornithes</taxon>
        <taxon>Ciconiiformes</taxon>
        <taxon>Ciconiidae</taxon>
        <taxon>Mycteria</taxon>
    </lineage>
</organism>
<keyword evidence="2" id="KW-1185">Reference proteome</keyword>